<dbReference type="PANTHER" id="PTHR42852">
    <property type="entry name" value="THIOL:DISULFIDE INTERCHANGE PROTEIN DSBE"/>
    <property type="match status" value="1"/>
</dbReference>
<dbReference type="Gene3D" id="3.40.30.10">
    <property type="entry name" value="Glutaredoxin"/>
    <property type="match status" value="1"/>
</dbReference>
<comment type="caution">
    <text evidence="2">The sequence shown here is derived from an EMBL/GenBank/DDBJ whole genome shotgun (WGS) entry which is preliminary data.</text>
</comment>
<dbReference type="InterPro" id="IPR036249">
    <property type="entry name" value="Thioredoxin-like_sf"/>
</dbReference>
<dbReference type="Pfam" id="PF00578">
    <property type="entry name" value="AhpC-TSA"/>
    <property type="match status" value="1"/>
</dbReference>
<gene>
    <name evidence="2" type="primary">resA_92</name>
    <name evidence="2" type="ORF">SDC9_96749</name>
</gene>
<reference evidence="2" key="1">
    <citation type="submission" date="2019-08" db="EMBL/GenBank/DDBJ databases">
        <authorList>
            <person name="Kucharzyk K."/>
            <person name="Murdoch R.W."/>
            <person name="Higgins S."/>
            <person name="Loffler F."/>
        </authorList>
    </citation>
    <scope>NUCLEOTIDE SEQUENCE</scope>
</reference>
<dbReference type="InterPro" id="IPR000866">
    <property type="entry name" value="AhpC/TSA"/>
</dbReference>
<dbReference type="PANTHER" id="PTHR42852:SF13">
    <property type="entry name" value="PROTEIN DIPZ"/>
    <property type="match status" value="1"/>
</dbReference>
<evidence type="ECO:0000259" key="1">
    <source>
        <dbReference type="PROSITE" id="PS51352"/>
    </source>
</evidence>
<dbReference type="GO" id="GO:0016491">
    <property type="term" value="F:oxidoreductase activity"/>
    <property type="evidence" value="ECO:0007669"/>
    <property type="project" value="InterPro"/>
</dbReference>
<protein>
    <submittedName>
        <fullName evidence="2">Thiol-disulfide oxidoreductase ResA</fullName>
    </submittedName>
</protein>
<name>A0A645A9X2_9ZZZZ</name>
<dbReference type="AlphaFoldDB" id="A0A645A9X2"/>
<dbReference type="InterPro" id="IPR013766">
    <property type="entry name" value="Thioredoxin_domain"/>
</dbReference>
<sequence length="173" mass="19389">MKSLFFAYTLVVVFSLGPLTAFSQIGDDDSVVKTGDKVPSFTTERFGGGSVSIESLAGKVVLVNFWATWCPSCIQELAAVQKELLDKFKGADFVFLPISREDTPEKIESFMKAKGHKFPVYMDPDRKIYSLFSTKYIPRNYLVDKSGKVVYIDKGYGPGHLENLAKQIEQLLR</sequence>
<dbReference type="CDD" id="cd02966">
    <property type="entry name" value="TlpA_like_family"/>
    <property type="match status" value="1"/>
</dbReference>
<dbReference type="EMBL" id="VSSQ01012776">
    <property type="protein sequence ID" value="MPM50015.1"/>
    <property type="molecule type" value="Genomic_DNA"/>
</dbReference>
<organism evidence="2">
    <name type="scientific">bioreactor metagenome</name>
    <dbReference type="NCBI Taxonomy" id="1076179"/>
    <lineage>
        <taxon>unclassified sequences</taxon>
        <taxon>metagenomes</taxon>
        <taxon>ecological metagenomes</taxon>
    </lineage>
</organism>
<dbReference type="InterPro" id="IPR050553">
    <property type="entry name" value="Thioredoxin_ResA/DsbE_sf"/>
</dbReference>
<accession>A0A645A9X2</accession>
<evidence type="ECO:0000313" key="2">
    <source>
        <dbReference type="EMBL" id="MPM50015.1"/>
    </source>
</evidence>
<dbReference type="PROSITE" id="PS51352">
    <property type="entry name" value="THIOREDOXIN_2"/>
    <property type="match status" value="1"/>
</dbReference>
<proteinExistence type="predicted"/>
<dbReference type="GO" id="GO:0016209">
    <property type="term" value="F:antioxidant activity"/>
    <property type="evidence" value="ECO:0007669"/>
    <property type="project" value="InterPro"/>
</dbReference>
<dbReference type="SUPFAM" id="SSF52833">
    <property type="entry name" value="Thioredoxin-like"/>
    <property type="match status" value="1"/>
</dbReference>
<feature type="domain" description="Thioredoxin" evidence="1">
    <location>
        <begin position="32"/>
        <end position="173"/>
    </location>
</feature>